<evidence type="ECO:0000313" key="2">
    <source>
        <dbReference type="Proteomes" id="UP000321798"/>
    </source>
</evidence>
<organism evidence="1 2">
    <name type="scientific">Cellulomonas soli</name>
    <dbReference type="NCBI Taxonomy" id="931535"/>
    <lineage>
        <taxon>Bacteria</taxon>
        <taxon>Bacillati</taxon>
        <taxon>Actinomycetota</taxon>
        <taxon>Actinomycetes</taxon>
        <taxon>Micrococcales</taxon>
        <taxon>Cellulomonadaceae</taxon>
        <taxon>Cellulomonas</taxon>
    </lineage>
</organism>
<dbReference type="Proteomes" id="UP000321798">
    <property type="component" value="Unassembled WGS sequence"/>
</dbReference>
<name>A0A512P9G0_9CELL</name>
<proteinExistence type="predicted"/>
<comment type="caution">
    <text evidence="1">The sequence shown here is derived from an EMBL/GenBank/DDBJ whole genome shotgun (WGS) entry which is preliminary data.</text>
</comment>
<dbReference type="EMBL" id="BKAL01000002">
    <property type="protein sequence ID" value="GEP67831.1"/>
    <property type="molecule type" value="Genomic_DNA"/>
</dbReference>
<dbReference type="AlphaFoldDB" id="A0A512P9G0"/>
<keyword evidence="2" id="KW-1185">Reference proteome</keyword>
<protein>
    <submittedName>
        <fullName evidence="1">Uncharacterized protein</fullName>
    </submittedName>
</protein>
<accession>A0A512P9G0</accession>
<sequence>MQGEVGDDGGGDLMEEWEQKEQQLRAAVDKAAAALEFAHEQVERMPGMSPDHKPVLRRLFLADHAHLKALERYEQFCSTHPETDP</sequence>
<reference evidence="1 2" key="1">
    <citation type="submission" date="2019-07" db="EMBL/GenBank/DDBJ databases">
        <title>Whole genome shotgun sequence of Cellulomonas soli NBRC 109434.</title>
        <authorList>
            <person name="Hosoyama A."/>
            <person name="Uohara A."/>
            <person name="Ohji S."/>
            <person name="Ichikawa N."/>
        </authorList>
    </citation>
    <scope>NUCLEOTIDE SEQUENCE [LARGE SCALE GENOMIC DNA]</scope>
    <source>
        <strain evidence="1 2">NBRC 109434</strain>
    </source>
</reference>
<gene>
    <name evidence="1" type="ORF">CSO01_05460</name>
</gene>
<evidence type="ECO:0000313" key="1">
    <source>
        <dbReference type="EMBL" id="GEP67831.1"/>
    </source>
</evidence>